<dbReference type="CDD" id="cd11528">
    <property type="entry name" value="NTP-PPase_MazG_Nterm"/>
    <property type="match status" value="1"/>
</dbReference>
<sequence length="269" mass="30730">MDSTLTALQELIEIVAKLRSPDGGCPWDLAQTSETLTPYIIEEAYEAVDAIKSGEKEAVVDELGDLLLQVVLQAQIASEANDFTLAEVAQNINQKMIRRHPHVFGDVKVNSTEEVKQNWEQIKAAEKGETNDLFSTKLSRYARQLPPLMAAMKISKKAAALGFEWENIEGVWRKFHEEVGEFEEALQSEDQEHQQAEMGDILFVLVQLARWYDLNPEQALQGTNHRFLQRFALVETMCNRPLSEYTLAEFEQMWQNAKAQLAREKKKYV</sequence>
<dbReference type="OrthoDB" id="9808939at2"/>
<dbReference type="GO" id="GO:0046052">
    <property type="term" value="P:UTP catabolic process"/>
    <property type="evidence" value="ECO:0007669"/>
    <property type="project" value="TreeGrafter"/>
</dbReference>
<gene>
    <name evidence="2" type="ORF">D5R40_05685</name>
</gene>
<dbReference type="InterPro" id="IPR048015">
    <property type="entry name" value="NTP-PPase_MazG-like_N"/>
</dbReference>
<dbReference type="InterPro" id="IPR011551">
    <property type="entry name" value="NTP_PyrPHydrolase_MazG"/>
</dbReference>
<dbReference type="GO" id="GO:0006203">
    <property type="term" value="P:dGTP catabolic process"/>
    <property type="evidence" value="ECO:0007669"/>
    <property type="project" value="TreeGrafter"/>
</dbReference>
<dbReference type="NCBIfam" id="NF007113">
    <property type="entry name" value="PRK09562.1"/>
    <property type="match status" value="1"/>
</dbReference>
<dbReference type="GO" id="GO:0047429">
    <property type="term" value="F:nucleoside triphosphate diphosphatase activity"/>
    <property type="evidence" value="ECO:0007669"/>
    <property type="project" value="UniProtKB-EC"/>
</dbReference>
<dbReference type="GO" id="GO:0046076">
    <property type="term" value="P:dTTP catabolic process"/>
    <property type="evidence" value="ECO:0007669"/>
    <property type="project" value="TreeGrafter"/>
</dbReference>
<dbReference type="PANTHER" id="PTHR30522:SF0">
    <property type="entry name" value="NUCLEOSIDE TRIPHOSPHATE PYROPHOSPHOHYDROLASE"/>
    <property type="match status" value="1"/>
</dbReference>
<dbReference type="NCBIfam" id="TIGR00444">
    <property type="entry name" value="mazG"/>
    <property type="match status" value="1"/>
</dbReference>
<comment type="caution">
    <text evidence="2">The sequence shown here is derived from an EMBL/GenBank/DDBJ whole genome shotgun (WGS) entry which is preliminary data.</text>
</comment>
<dbReference type="AlphaFoldDB" id="A0A3N6RWH4"/>
<dbReference type="GO" id="GO:0046047">
    <property type="term" value="P:TTP catabolic process"/>
    <property type="evidence" value="ECO:0007669"/>
    <property type="project" value="TreeGrafter"/>
</dbReference>
<dbReference type="SUPFAM" id="SSF101386">
    <property type="entry name" value="all-alpha NTP pyrophosphatases"/>
    <property type="match status" value="2"/>
</dbReference>
<accession>A0A3N6RWH4</accession>
<protein>
    <submittedName>
        <fullName evidence="2">Nucleoside triphosphate pyrophosphohydrolase</fullName>
        <ecNumber evidence="2">3.6.1.9</ecNumber>
    </submittedName>
</protein>
<dbReference type="FunFam" id="1.10.287.1080:FF:000001">
    <property type="entry name" value="Nucleoside triphosphate pyrophosphohydrolase"/>
    <property type="match status" value="1"/>
</dbReference>
<dbReference type="GO" id="GO:0046061">
    <property type="term" value="P:dATP catabolic process"/>
    <property type="evidence" value="ECO:0007669"/>
    <property type="project" value="TreeGrafter"/>
</dbReference>
<evidence type="ECO:0000259" key="1">
    <source>
        <dbReference type="Pfam" id="PF03819"/>
    </source>
</evidence>
<dbReference type="PANTHER" id="PTHR30522">
    <property type="entry name" value="NUCLEOSIDE TRIPHOSPHATE PYROPHOSPHOHYDROLASE"/>
    <property type="match status" value="1"/>
</dbReference>
<evidence type="ECO:0000313" key="3">
    <source>
        <dbReference type="Proteomes" id="UP000269154"/>
    </source>
</evidence>
<dbReference type="GO" id="GO:0046081">
    <property type="term" value="P:dUTP catabolic process"/>
    <property type="evidence" value="ECO:0007669"/>
    <property type="project" value="TreeGrafter"/>
</dbReference>
<dbReference type="InterPro" id="IPR048011">
    <property type="entry name" value="NTP-PPase_MazG-like_C"/>
</dbReference>
<dbReference type="RefSeq" id="WP_124143019.1">
    <property type="nucleotide sequence ID" value="NZ_CAWOKI010000246.1"/>
</dbReference>
<dbReference type="EMBL" id="RCBY01000019">
    <property type="protein sequence ID" value="RQH51455.1"/>
    <property type="molecule type" value="Genomic_DNA"/>
</dbReference>
<feature type="domain" description="NTP pyrophosphohydrolase MazG-like" evidence="1">
    <location>
        <begin position="31"/>
        <end position="104"/>
    </location>
</feature>
<organism evidence="2 3">
    <name type="scientific">Okeania hirsuta</name>
    <dbReference type="NCBI Taxonomy" id="1458930"/>
    <lineage>
        <taxon>Bacteria</taxon>
        <taxon>Bacillati</taxon>
        <taxon>Cyanobacteriota</taxon>
        <taxon>Cyanophyceae</taxon>
        <taxon>Oscillatoriophycideae</taxon>
        <taxon>Oscillatoriales</taxon>
        <taxon>Microcoleaceae</taxon>
        <taxon>Okeania</taxon>
    </lineage>
</organism>
<proteinExistence type="predicted"/>
<dbReference type="InterPro" id="IPR004518">
    <property type="entry name" value="MazG-like_dom"/>
</dbReference>
<name>A0A3N6RWH4_9CYAN</name>
<dbReference type="GO" id="GO:0006950">
    <property type="term" value="P:response to stress"/>
    <property type="evidence" value="ECO:0007669"/>
    <property type="project" value="UniProtKB-ARBA"/>
</dbReference>
<keyword evidence="3" id="KW-1185">Reference proteome</keyword>
<dbReference type="EC" id="3.6.1.9" evidence="2"/>
<feature type="domain" description="NTP pyrophosphohydrolase MazG-like" evidence="1">
    <location>
        <begin position="175"/>
        <end position="228"/>
    </location>
</feature>
<evidence type="ECO:0000313" key="2">
    <source>
        <dbReference type="EMBL" id="RQH51455.1"/>
    </source>
</evidence>
<reference evidence="2 3" key="1">
    <citation type="journal article" date="2018" name="ACS Chem. Biol.">
        <title>Ketoreductase domain dysfunction expands chemodiversity: malyngamide biosynthesis in the cyanobacterium Okeania hirsuta.</title>
        <authorList>
            <person name="Moss N.A."/>
            <person name="Leao T."/>
            <person name="Rankin M."/>
            <person name="McCullough T.M."/>
            <person name="Qu P."/>
            <person name="Korobeynikov A."/>
            <person name="Smith J.L."/>
            <person name="Gerwick L."/>
            <person name="Gerwick W.H."/>
        </authorList>
    </citation>
    <scope>NUCLEOTIDE SEQUENCE [LARGE SCALE GENOMIC DNA]</scope>
    <source>
        <strain evidence="2 3">PAB10Feb10-1</strain>
    </source>
</reference>
<dbReference type="Pfam" id="PF03819">
    <property type="entry name" value="MazG"/>
    <property type="match status" value="2"/>
</dbReference>
<dbReference type="Gene3D" id="1.10.287.1080">
    <property type="entry name" value="MazG-like"/>
    <property type="match status" value="2"/>
</dbReference>
<keyword evidence="2" id="KW-0378">Hydrolase</keyword>
<dbReference type="CDD" id="cd11529">
    <property type="entry name" value="NTP-PPase_MazG_Cterm"/>
    <property type="match status" value="1"/>
</dbReference>
<dbReference type="Proteomes" id="UP000269154">
    <property type="component" value="Unassembled WGS sequence"/>
</dbReference>